<keyword evidence="3" id="KW-0067">ATP-binding</keyword>
<keyword evidence="3" id="KW-0820">tRNA-binding</keyword>
<evidence type="ECO:0000256" key="1">
    <source>
        <dbReference type="ARBA" id="ARBA00022598"/>
    </source>
</evidence>
<dbReference type="RefSeq" id="WP_202776877.1">
    <property type="nucleotide sequence ID" value="NZ_CP065425.1"/>
</dbReference>
<dbReference type="HAMAP" id="MF_01539">
    <property type="entry name" value="TmcAL"/>
    <property type="match status" value="1"/>
</dbReference>
<feature type="binding site" evidence="3">
    <location>
        <position position="188"/>
    </location>
    <ligand>
        <name>ATP</name>
        <dbReference type="ChEBI" id="CHEBI:30616"/>
    </ligand>
</feature>
<keyword evidence="3" id="KW-0694">RNA-binding</keyword>
<name>A0ABX7DYK9_9BACI</name>
<keyword evidence="3" id="KW-0963">Cytoplasm</keyword>
<dbReference type="PANTHER" id="PTHR37825:SF1">
    <property type="entry name" value="TRNA(MET) CYTIDINE ACETATE LIGASE"/>
    <property type="match status" value="1"/>
</dbReference>
<evidence type="ECO:0000313" key="4">
    <source>
        <dbReference type="EMBL" id="QQZ08051.1"/>
    </source>
</evidence>
<keyword evidence="3" id="KW-0547">Nucleotide-binding</keyword>
<comment type="function">
    <text evidence="3">Catalyzes the formation of N(4)-acetylcytidine (ac(4)C) at the wobble position of elongator tRNA(Met), using acetate and ATP as substrates. First activates an acetate ion to form acetyladenylate (Ac-AMP) and then transfers the acetyl group to tRNA to form ac(4)C34.</text>
</comment>
<accession>A0ABX7DYK9</accession>
<evidence type="ECO:0000313" key="5">
    <source>
        <dbReference type="Proteomes" id="UP000595691"/>
    </source>
</evidence>
<keyword evidence="5" id="KW-1185">Reference proteome</keyword>
<comment type="caution">
    <text evidence="3">Lacks conserved residue(s) required for the propagation of feature annotation.</text>
</comment>
<organism evidence="4 5">
    <name type="scientific">Heyndrickxia vini</name>
    <dbReference type="NCBI Taxonomy" id="1476025"/>
    <lineage>
        <taxon>Bacteria</taxon>
        <taxon>Bacillati</taxon>
        <taxon>Bacillota</taxon>
        <taxon>Bacilli</taxon>
        <taxon>Bacillales</taxon>
        <taxon>Bacillaceae</taxon>
        <taxon>Heyndrickxia</taxon>
    </lineage>
</organism>
<sequence length="407" mass="47223">MKSTGLIVEYNPFHNGHFFHVEEARKRTNADVVIAVMSGNFLQRGEPAIISKWARAKMALLAGVDIVVELPYAFAVQHAEIFAYGSITILHALKCNYFCFGSESGDINEFSSAIDLIENYHMEYETSVKELMKTGVSYPTALSQSFKKIFTDHKNPIDLSKPNNILGFHYMQTNNTFQSPMQAVTIKRKNANYHDEEFASSTIASATSIRKATFESNQSINGIEQYVPKTTSNVLQDYYNGYQTFHNWELYWPFLQYRLLSIEETDLANIYEIEEGIEHRLKRHAKDAVSFHDFMQRVKTKRYTWTRIQRMCVHILTNTKKNEMFRHHKHVEYIRLLGMTENGRKYLNQIKKDIDVPLISKVSSIPNELIELDIRASNVYSQGLQEPFKQKLFKAEYAQPPLYIHNN</sequence>
<feature type="binding site" evidence="3">
    <location>
        <position position="101"/>
    </location>
    <ligand>
        <name>ATP</name>
        <dbReference type="ChEBI" id="CHEBI:30616"/>
    </ligand>
</feature>
<dbReference type="Proteomes" id="UP000595691">
    <property type="component" value="Chromosome"/>
</dbReference>
<protein>
    <recommendedName>
        <fullName evidence="3">tRNA(Met) cytidine acetate ligase</fullName>
        <ecNumber evidence="3">6.3.4.-</ecNumber>
    </recommendedName>
</protein>
<feature type="binding site" evidence="3">
    <location>
        <position position="163"/>
    </location>
    <ligand>
        <name>ATP</name>
        <dbReference type="ChEBI" id="CHEBI:30616"/>
    </ligand>
</feature>
<comment type="subcellular location">
    <subcellularLocation>
        <location evidence="3">Cytoplasm</location>
    </subcellularLocation>
</comment>
<dbReference type="Pfam" id="PF05636">
    <property type="entry name" value="HIGH_NTase1"/>
    <property type="match status" value="1"/>
</dbReference>
<dbReference type="EMBL" id="CP065425">
    <property type="protein sequence ID" value="QQZ08051.1"/>
    <property type="molecule type" value="Genomic_DNA"/>
</dbReference>
<evidence type="ECO:0000256" key="3">
    <source>
        <dbReference type="HAMAP-Rule" id="MF_01539"/>
    </source>
</evidence>
<comment type="catalytic activity">
    <reaction evidence="3">
        <text>cytidine(34) in elongator tRNA(Met) + acetate + ATP = N(4)-acetylcytidine(34) in elongator tRNA(Met) + AMP + diphosphate</text>
        <dbReference type="Rhea" id="RHEA:58144"/>
        <dbReference type="Rhea" id="RHEA-COMP:10693"/>
        <dbReference type="Rhea" id="RHEA-COMP:10694"/>
        <dbReference type="ChEBI" id="CHEBI:30089"/>
        <dbReference type="ChEBI" id="CHEBI:30616"/>
        <dbReference type="ChEBI" id="CHEBI:33019"/>
        <dbReference type="ChEBI" id="CHEBI:74900"/>
        <dbReference type="ChEBI" id="CHEBI:82748"/>
        <dbReference type="ChEBI" id="CHEBI:456215"/>
    </reaction>
</comment>
<proteinExistence type="inferred from homology"/>
<dbReference type="EC" id="6.3.4.-" evidence="3"/>
<dbReference type="PANTHER" id="PTHR37825">
    <property type="entry name" value="TRNA(MET) CYTIDINE ACETATE LIGASE"/>
    <property type="match status" value="1"/>
</dbReference>
<evidence type="ECO:0000256" key="2">
    <source>
        <dbReference type="ARBA" id="ARBA00022694"/>
    </source>
</evidence>
<dbReference type="SUPFAM" id="SSF52374">
    <property type="entry name" value="Nucleotidylyl transferase"/>
    <property type="match status" value="1"/>
</dbReference>
<keyword evidence="2 3" id="KW-0819">tRNA processing</keyword>
<reference evidence="4 5" key="1">
    <citation type="submission" date="2020-11" db="EMBL/GenBank/DDBJ databases">
        <title>Taxonomic evaluation of the Bacillus sporothermodurans group of bacteria based on whole genome sequences.</title>
        <authorList>
            <person name="Fiedler G."/>
            <person name="Herbstmann A.-D."/>
            <person name="Doll E."/>
            <person name="Wenning M."/>
            <person name="Brinks E."/>
            <person name="Kabisch J."/>
            <person name="Breitenwieser F."/>
            <person name="Lappann M."/>
            <person name="Boehnlein C."/>
            <person name="Franz C."/>
        </authorList>
    </citation>
    <scope>NUCLEOTIDE SEQUENCE [LARGE SCALE GENOMIC DNA]</scope>
    <source>
        <strain evidence="4 5">JCM 19841</strain>
    </source>
</reference>
<dbReference type="NCBIfam" id="NF010191">
    <property type="entry name" value="PRK13670.1"/>
    <property type="match status" value="1"/>
</dbReference>
<feature type="binding site" evidence="3">
    <location>
        <begin position="7"/>
        <end position="20"/>
    </location>
    <ligand>
        <name>ATP</name>
        <dbReference type="ChEBI" id="CHEBI:30616"/>
    </ligand>
</feature>
<dbReference type="Gene3D" id="3.40.50.620">
    <property type="entry name" value="HUPs"/>
    <property type="match status" value="1"/>
</dbReference>
<keyword evidence="1 3" id="KW-0436">Ligase</keyword>
<dbReference type="InterPro" id="IPR008513">
    <property type="entry name" value="tRNA(Met)_cyd_acetate_ligase"/>
</dbReference>
<comment type="similarity">
    <text evidence="3">Belongs to the TmcAL family.</text>
</comment>
<gene>
    <name evidence="3" type="primary">tmcAL</name>
    <name evidence="4" type="ORF">I5776_13285</name>
</gene>
<dbReference type="InterPro" id="IPR014729">
    <property type="entry name" value="Rossmann-like_a/b/a_fold"/>
</dbReference>